<feature type="transmembrane region" description="Helical" evidence="1">
    <location>
        <begin position="134"/>
        <end position="154"/>
    </location>
</feature>
<accession>A0A966DRI2</accession>
<reference evidence="2" key="2">
    <citation type="submission" date="2020-10" db="EMBL/GenBank/DDBJ databases">
        <title>Mucilaginibacter sp. nov., isolated from soil.</title>
        <authorList>
            <person name="Jeon C.O."/>
        </authorList>
    </citation>
    <scope>NUCLEOTIDE SEQUENCE</scope>
    <source>
        <strain evidence="2">R11</strain>
    </source>
</reference>
<feature type="transmembrane region" description="Helical" evidence="1">
    <location>
        <begin position="60"/>
        <end position="82"/>
    </location>
</feature>
<name>A0A966DRI2_9SPHI</name>
<evidence type="ECO:0000313" key="3">
    <source>
        <dbReference type="Proteomes" id="UP000638732"/>
    </source>
</evidence>
<reference evidence="2" key="1">
    <citation type="submission" date="2020-01" db="EMBL/GenBank/DDBJ databases">
        <authorList>
            <person name="Seo Y.L."/>
        </authorList>
    </citation>
    <scope>NUCLEOTIDE SEQUENCE</scope>
    <source>
        <strain evidence="2">R11</strain>
    </source>
</reference>
<proteinExistence type="predicted"/>
<evidence type="ECO:0000313" key="2">
    <source>
        <dbReference type="EMBL" id="NCD69113.1"/>
    </source>
</evidence>
<keyword evidence="3" id="KW-1185">Reference proteome</keyword>
<dbReference type="Proteomes" id="UP000638732">
    <property type="component" value="Unassembled WGS sequence"/>
</dbReference>
<evidence type="ECO:0008006" key="4">
    <source>
        <dbReference type="Google" id="ProtNLM"/>
    </source>
</evidence>
<feature type="transmembrane region" description="Helical" evidence="1">
    <location>
        <begin position="6"/>
        <end position="30"/>
    </location>
</feature>
<keyword evidence="1" id="KW-0472">Membrane</keyword>
<keyword evidence="1" id="KW-1133">Transmembrane helix</keyword>
<dbReference type="EMBL" id="WWEO01000040">
    <property type="protein sequence ID" value="NCD69113.1"/>
    <property type="molecule type" value="Genomic_DNA"/>
</dbReference>
<comment type="caution">
    <text evidence="2">The sequence shown here is derived from an EMBL/GenBank/DDBJ whole genome shotgun (WGS) entry which is preliminary data.</text>
</comment>
<feature type="transmembrane region" description="Helical" evidence="1">
    <location>
        <begin position="88"/>
        <end position="106"/>
    </location>
</feature>
<dbReference type="RefSeq" id="WP_166585092.1">
    <property type="nucleotide sequence ID" value="NZ_WWEO01000040.1"/>
</dbReference>
<evidence type="ECO:0000256" key="1">
    <source>
        <dbReference type="SAM" id="Phobius"/>
    </source>
</evidence>
<organism evidence="2 3">
    <name type="scientific">Mucilaginibacter agri</name>
    <dbReference type="NCBI Taxonomy" id="2695265"/>
    <lineage>
        <taxon>Bacteria</taxon>
        <taxon>Pseudomonadati</taxon>
        <taxon>Bacteroidota</taxon>
        <taxon>Sphingobacteriia</taxon>
        <taxon>Sphingobacteriales</taxon>
        <taxon>Sphingobacteriaceae</taxon>
        <taxon>Mucilaginibacter</taxon>
    </lineage>
</organism>
<gene>
    <name evidence="2" type="ORF">GSY63_07075</name>
</gene>
<dbReference type="AlphaFoldDB" id="A0A966DRI2"/>
<keyword evidence="1" id="KW-0812">Transmembrane</keyword>
<protein>
    <recommendedName>
        <fullName evidence="4">DUF2214 family protein</fullName>
    </recommendedName>
</protein>
<sequence>MNSSLFYPSLLVLHLIGLTLMAGTTVVNAVSLRSYWKLLNADKQQANAVLQLVTKLARPIGIGAALLIFTGLGLMILTHGAFGEQTWFRIKFALVIVLIANTLLFGRRQIGRLVKKVDILVHQADETESIRRNIAVFHSIQFLIFFVIIILSVFKFN</sequence>